<dbReference type="EMBL" id="FXUL01000003">
    <property type="protein sequence ID" value="SMP52287.1"/>
    <property type="molecule type" value="Genomic_DNA"/>
</dbReference>
<keyword evidence="2" id="KW-1185">Reference proteome</keyword>
<reference evidence="1 2" key="1">
    <citation type="submission" date="2017-05" db="EMBL/GenBank/DDBJ databases">
        <authorList>
            <person name="Varghese N."/>
            <person name="Submissions S."/>
        </authorList>
    </citation>
    <scope>NUCLEOTIDE SEQUENCE [LARGE SCALE GENOMIC DNA]</scope>
    <source>
        <strain evidence="1 2">DSM 26001</strain>
    </source>
</reference>
<comment type="caution">
    <text evidence="1">The sequence shown here is derived from an EMBL/GenBank/DDBJ whole genome shotgun (WGS) entry which is preliminary data.</text>
</comment>
<dbReference type="PANTHER" id="PTHR31367:SF5">
    <property type="entry name" value="CYTOSOLIC 5'-NUCLEOTIDASE 1A"/>
    <property type="match status" value="1"/>
</dbReference>
<accession>A0ABY1PZR2</accession>
<gene>
    <name evidence="1" type="ORF">SAMN06295970_103111</name>
</gene>
<name>A0ABY1PZR2_9BURK</name>
<dbReference type="RefSeq" id="WP_283441389.1">
    <property type="nucleotide sequence ID" value="NZ_FXUL01000003.1"/>
</dbReference>
<dbReference type="InterPro" id="IPR010394">
    <property type="entry name" value="5-nucleotidase"/>
</dbReference>
<dbReference type="Pfam" id="PF06189">
    <property type="entry name" value="5-nucleotidase"/>
    <property type="match status" value="1"/>
</dbReference>
<dbReference type="InterPro" id="IPR036412">
    <property type="entry name" value="HAD-like_sf"/>
</dbReference>
<evidence type="ECO:0000313" key="1">
    <source>
        <dbReference type="EMBL" id="SMP52287.1"/>
    </source>
</evidence>
<dbReference type="SUPFAM" id="SSF56784">
    <property type="entry name" value="HAD-like"/>
    <property type="match status" value="1"/>
</dbReference>
<organism evidence="1 2">
    <name type="scientific">Noviherbaspirillum suwonense</name>
    <dbReference type="NCBI Taxonomy" id="1224511"/>
    <lineage>
        <taxon>Bacteria</taxon>
        <taxon>Pseudomonadati</taxon>
        <taxon>Pseudomonadota</taxon>
        <taxon>Betaproteobacteria</taxon>
        <taxon>Burkholderiales</taxon>
        <taxon>Oxalobacteraceae</taxon>
        <taxon>Noviherbaspirillum</taxon>
    </lineage>
</organism>
<protein>
    <submittedName>
        <fullName evidence="1">5'-nucleotidase</fullName>
    </submittedName>
</protein>
<dbReference type="Proteomes" id="UP001158049">
    <property type="component" value="Unassembled WGS sequence"/>
</dbReference>
<dbReference type="PANTHER" id="PTHR31367">
    <property type="entry name" value="CYTOSOLIC 5'-NUCLEOTIDASE 1 FAMILY MEMBER"/>
    <property type="match status" value="1"/>
</dbReference>
<evidence type="ECO:0000313" key="2">
    <source>
        <dbReference type="Proteomes" id="UP001158049"/>
    </source>
</evidence>
<sequence>MPYDLDNRLVIGVASSAMFDLSESDEVFKREGEENYRRFQEQNLNNPLPKGIAFSFIKRLLSLNDLSIDSTNNPLVEVVLLSKNDPDTGLRVMKSIEYYGLGMTRAIFMQGLAPYKYIPALNISLFLSGSMDDVEAAIGLKFPAGHVMNSSVIDDEDDEELRIAFDFDGVLADDESETVFQETKDLKQFHAHEVTNVMQPHNPGPLQQFLVQVSKIQSEEERRKKADPSYKNRLRVSIVTARNAPSHERALNTLKSWGVMANDAFFLGGIEKRRVLAVLRPHIFFDDQSGHLEAASKVVPSVHIPFGITNQQGLK</sequence>
<proteinExistence type="predicted"/>